<evidence type="ECO:0000313" key="3">
    <source>
        <dbReference type="EMBL" id="QTX11763.1"/>
    </source>
</evidence>
<accession>A0A8B0SHX3</accession>
<dbReference type="InterPro" id="IPR018638">
    <property type="entry name" value="DUF2061_membrane"/>
</dbReference>
<protein>
    <submittedName>
        <fullName evidence="3">DUF2061 domain-containing protein</fullName>
    </submittedName>
</protein>
<feature type="domain" description="DUF2061" evidence="1">
    <location>
        <begin position="28"/>
        <end position="79"/>
    </location>
</feature>
<dbReference type="Proteomes" id="UP000664466">
    <property type="component" value="Unassembled WGS sequence"/>
</dbReference>
<dbReference type="EMBL" id="JAFMPM010000006">
    <property type="protein sequence ID" value="MBO0612774.1"/>
    <property type="molecule type" value="Genomic_DNA"/>
</dbReference>
<dbReference type="AlphaFoldDB" id="A0A8B0SHX3"/>
<reference evidence="3" key="2">
    <citation type="submission" date="2021-04" db="EMBL/GenBank/DDBJ databases">
        <title>Complete Genome and methylome analysis of Thiothrix fructosivorans ATCC 49748.</title>
        <authorList>
            <person name="Fomenkov A."/>
            <person name="Sun L."/>
            <person name="Vincze T."/>
            <person name="Grabovich M.Y."/>
            <person name="Roberts R.J."/>
        </authorList>
    </citation>
    <scope>NUCLEOTIDE SEQUENCE</scope>
    <source>
        <strain evidence="3">ATCC 49748</strain>
    </source>
</reference>
<evidence type="ECO:0000313" key="4">
    <source>
        <dbReference type="Proteomes" id="UP000664466"/>
    </source>
</evidence>
<proteinExistence type="predicted"/>
<dbReference type="EMBL" id="CP072748">
    <property type="protein sequence ID" value="QTX11763.1"/>
    <property type="molecule type" value="Genomic_DNA"/>
</dbReference>
<evidence type="ECO:0000313" key="2">
    <source>
        <dbReference type="EMBL" id="MBO0612774.1"/>
    </source>
</evidence>
<dbReference type="Pfam" id="PF09834">
    <property type="entry name" value="DUF2061"/>
    <property type="match status" value="1"/>
</dbReference>
<name>A0A8B0SHX3_9GAMM</name>
<keyword evidence="4" id="KW-1185">Reference proteome</keyword>
<organism evidence="3">
    <name type="scientific">Thiothrix fructosivorans</name>
    <dbReference type="NCBI Taxonomy" id="111770"/>
    <lineage>
        <taxon>Bacteria</taxon>
        <taxon>Pseudomonadati</taxon>
        <taxon>Pseudomonadota</taxon>
        <taxon>Gammaproteobacteria</taxon>
        <taxon>Thiotrichales</taxon>
        <taxon>Thiotrichaceae</taxon>
        <taxon>Thiothrix</taxon>
    </lineage>
</organism>
<gene>
    <name evidence="3" type="ORF">J1836_005305</name>
    <name evidence="2" type="ORF">J1836_07525</name>
</gene>
<sequence length="104" mass="11843">MLLDRWLKTEEAAEEILHTGRERPIRSLVKAISWRVTGTIDTIILSWLFTSNISTAIAIGLTEVLTKMFLYYAHERIWNRLHLGREKLTPVAASPSDAHCDNAP</sequence>
<reference evidence="2 4" key="1">
    <citation type="submission" date="2021-03" db="EMBL/GenBank/DDBJ databases">
        <title>Draft genome and methylome analysis of Thiotrix fructosivoruns ATCC 49748.</title>
        <authorList>
            <person name="Fomenkov A."/>
            <person name="Grabovich M.Y."/>
            <person name="Roberts R.J."/>
        </authorList>
    </citation>
    <scope>NUCLEOTIDE SEQUENCE [LARGE SCALE GENOMIC DNA]</scope>
    <source>
        <strain evidence="2 4">ATCC 49748</strain>
    </source>
</reference>
<evidence type="ECO:0000259" key="1">
    <source>
        <dbReference type="Pfam" id="PF09834"/>
    </source>
</evidence>
<dbReference type="RefSeq" id="WP_207250456.1">
    <property type="nucleotide sequence ID" value="NZ_JAFMPM010000006.1"/>
</dbReference>